<dbReference type="Proteomes" id="UP000005408">
    <property type="component" value="Unassembled WGS sequence"/>
</dbReference>
<protein>
    <recommendedName>
        <fullName evidence="5">Tripartite motif-containing protein 2</fullName>
    </recommendedName>
</protein>
<dbReference type="GO" id="GO:0008270">
    <property type="term" value="F:zinc ion binding"/>
    <property type="evidence" value="ECO:0007669"/>
    <property type="project" value="UniProtKB-KW"/>
</dbReference>
<dbReference type="InterPro" id="IPR050952">
    <property type="entry name" value="TRIM-NHL_E3_ligases"/>
</dbReference>
<dbReference type="PANTHER" id="PTHR24104:SF25">
    <property type="entry name" value="PROTEIN LIN-41"/>
    <property type="match status" value="1"/>
</dbReference>
<evidence type="ECO:0000313" key="3">
    <source>
        <dbReference type="EnsemblMetazoa" id="G30279.19:cds"/>
    </source>
</evidence>
<dbReference type="InterPro" id="IPR001258">
    <property type="entry name" value="NHL_repeat"/>
</dbReference>
<keyword evidence="4" id="KW-1185">Reference proteome</keyword>
<accession>A0A8W8LZ77</accession>
<name>A0A8W8LZ77_MAGGI</name>
<reference evidence="3" key="1">
    <citation type="submission" date="2022-08" db="UniProtKB">
        <authorList>
            <consortium name="EnsemblMetazoa"/>
        </authorList>
    </citation>
    <scope>IDENTIFICATION</scope>
    <source>
        <strain evidence="3">05x7-T-G4-1.051#20</strain>
    </source>
</reference>
<dbReference type="Gene3D" id="2.120.10.30">
    <property type="entry name" value="TolB, C-terminal domain"/>
    <property type="match status" value="2"/>
</dbReference>
<dbReference type="SUPFAM" id="SSF101898">
    <property type="entry name" value="NHL repeat"/>
    <property type="match status" value="1"/>
</dbReference>
<dbReference type="GO" id="GO:0061630">
    <property type="term" value="F:ubiquitin protein ligase activity"/>
    <property type="evidence" value="ECO:0007669"/>
    <property type="project" value="TreeGrafter"/>
</dbReference>
<dbReference type="AlphaFoldDB" id="A0A8W8LZ77"/>
<organism evidence="3 4">
    <name type="scientific">Magallana gigas</name>
    <name type="common">Pacific oyster</name>
    <name type="synonym">Crassostrea gigas</name>
    <dbReference type="NCBI Taxonomy" id="29159"/>
    <lineage>
        <taxon>Eukaryota</taxon>
        <taxon>Metazoa</taxon>
        <taxon>Spiralia</taxon>
        <taxon>Lophotrochozoa</taxon>
        <taxon>Mollusca</taxon>
        <taxon>Bivalvia</taxon>
        <taxon>Autobranchia</taxon>
        <taxon>Pteriomorphia</taxon>
        <taxon>Ostreida</taxon>
        <taxon>Ostreoidea</taxon>
        <taxon>Ostreidae</taxon>
        <taxon>Magallana</taxon>
    </lineage>
</organism>
<proteinExistence type="predicted"/>
<dbReference type="PANTHER" id="PTHR24104">
    <property type="entry name" value="E3 UBIQUITIN-PROTEIN LIGASE NHLRC1-RELATED"/>
    <property type="match status" value="1"/>
</dbReference>
<dbReference type="GO" id="GO:0000209">
    <property type="term" value="P:protein polyubiquitination"/>
    <property type="evidence" value="ECO:0007669"/>
    <property type="project" value="TreeGrafter"/>
</dbReference>
<dbReference type="Pfam" id="PF01436">
    <property type="entry name" value="NHL"/>
    <property type="match status" value="1"/>
</dbReference>
<dbReference type="PROSITE" id="PS51125">
    <property type="entry name" value="NHL"/>
    <property type="match status" value="1"/>
</dbReference>
<dbReference type="EnsemblMetazoa" id="G30279.19">
    <property type="protein sequence ID" value="G30279.19:cds"/>
    <property type="gene ID" value="G30279"/>
</dbReference>
<evidence type="ECO:0000256" key="1">
    <source>
        <dbReference type="ARBA" id="ARBA00022737"/>
    </source>
</evidence>
<evidence type="ECO:0008006" key="5">
    <source>
        <dbReference type="Google" id="ProtNLM"/>
    </source>
</evidence>
<dbReference type="InterPro" id="IPR011042">
    <property type="entry name" value="6-blade_b-propeller_TolB-like"/>
</dbReference>
<evidence type="ECO:0000256" key="2">
    <source>
        <dbReference type="PROSITE-ProRule" id="PRU00504"/>
    </source>
</evidence>
<keyword evidence="1" id="KW-0677">Repeat</keyword>
<feature type="repeat" description="NHL" evidence="2">
    <location>
        <begin position="205"/>
        <end position="232"/>
    </location>
</feature>
<dbReference type="GO" id="GO:0043161">
    <property type="term" value="P:proteasome-mediated ubiquitin-dependent protein catabolic process"/>
    <property type="evidence" value="ECO:0007669"/>
    <property type="project" value="TreeGrafter"/>
</dbReference>
<sequence length="273" mass="30667">QRRSSRELLDTPVVNNTFNTGYTDLRNVSFHSEQEIWASAEVSEIKCFNVKGNSIKAIKTKSGKYPDDIAVTSEGYLLYTDRELRTVNKVVNGQIKEIITLQGWTPGFLCVTSSGDLLLVMCNDDTTHCKVVRYSGSVKKQRIQNNENGKPLYSRDYKIKYIAENRNLDICVADRAAGAVVVVSQAGKLRFLYTGHPSKENPFKPRGIATNNQSQILVADFDNNCIHILNQDGQFLRLIDDINEPCGLSVDTLDNLFVAEYKTGDVKVIKYLM</sequence>
<evidence type="ECO:0000313" key="4">
    <source>
        <dbReference type="Proteomes" id="UP000005408"/>
    </source>
</evidence>